<dbReference type="eggNOG" id="COG0144">
    <property type="taxonomic scope" value="Bacteria"/>
</dbReference>
<feature type="domain" description="SAM-dependent MTase RsmB/NOP-type" evidence="14">
    <location>
        <begin position="178"/>
        <end position="461"/>
    </location>
</feature>
<dbReference type="GO" id="GO:0006355">
    <property type="term" value="P:regulation of DNA-templated transcription"/>
    <property type="evidence" value="ECO:0007669"/>
    <property type="project" value="InterPro"/>
</dbReference>
<comment type="caution">
    <text evidence="13">Lacks conserved residue(s) required for the propagation of feature annotation.</text>
</comment>
<dbReference type="NCBIfam" id="TIGR00563">
    <property type="entry name" value="rsmB"/>
    <property type="match status" value="1"/>
</dbReference>
<dbReference type="NCBIfam" id="NF011494">
    <property type="entry name" value="PRK14902.1"/>
    <property type="match status" value="1"/>
</dbReference>
<dbReference type="InterPro" id="IPR006027">
    <property type="entry name" value="NusB_RsmB_TIM44"/>
</dbReference>
<sequence>MQNSRDLAVQILARIEAEQAYANIVLDAELRKSSLRDPRDKALVTEIVYGVLRWQKRLDWYLDQVCKKPLQQSSPWLRHILRIGSYQVLMLDKIPPSAAINESVKLAEKYRQKLNLPANMAKGVVNGILRQLHRSLDTLRRPETIPDKVTRLAVQYSYPEWMVKRWVQRLGEQGAETCCRIQNQPPHLMLRVNPFKTSRAALQESLSGYAGKITPLPDPLSGLVIAGAPALAELRWYQEGECTIQNAASMLVSQILDPKPWENILEACAGAGIKTTHIGELMENRGKITAVDIHENKLSRLQENCQRIGISIVQPYRGDMTTFLDLPASHFQNDRGFHRILVDAPCSGLGVLRKHPEAKWTIEESHIHSLQQLQLRLLNRSVPLLHPEHGVLVYSTCTTEPEENEEVITQFLRDHPGFRIESPQKYLPPELHGCITDQGFLRIEPPQEYFDGFFCAKLVKTL</sequence>
<dbReference type="Pfam" id="PF22458">
    <property type="entry name" value="RsmF-B_ferredox"/>
    <property type="match status" value="1"/>
</dbReference>
<gene>
    <name evidence="15" type="ORF">U27_00275</name>
</gene>
<keyword evidence="16" id="KW-1185">Reference proteome</keyword>
<name>A0A081C729_VECG1</name>
<evidence type="ECO:0000256" key="1">
    <source>
        <dbReference type="ARBA" id="ARBA00002724"/>
    </source>
</evidence>
<dbReference type="InterPro" id="IPR054728">
    <property type="entry name" value="RsmB-like_ferredoxin"/>
</dbReference>
<feature type="binding site" evidence="13">
    <location>
        <position position="319"/>
    </location>
    <ligand>
        <name>S-adenosyl-L-methionine</name>
        <dbReference type="ChEBI" id="CHEBI:59789"/>
    </ligand>
</feature>
<comment type="similarity">
    <text evidence="13">Belongs to the class I-like SAM-binding methyltransferase superfamily. RsmB/NOP family.</text>
</comment>
<dbReference type="Gene3D" id="3.40.50.150">
    <property type="entry name" value="Vaccinia Virus protein VP39"/>
    <property type="match status" value="1"/>
</dbReference>
<dbReference type="PANTHER" id="PTHR22807:SF53">
    <property type="entry name" value="RIBOSOMAL RNA SMALL SUBUNIT METHYLTRANSFERASE B-RELATED"/>
    <property type="match status" value="1"/>
</dbReference>
<keyword evidence="6 13" id="KW-0489">Methyltransferase</keyword>
<evidence type="ECO:0000313" key="15">
    <source>
        <dbReference type="EMBL" id="GAK60384.1"/>
    </source>
</evidence>
<evidence type="ECO:0000256" key="4">
    <source>
        <dbReference type="ARBA" id="ARBA00022490"/>
    </source>
</evidence>
<dbReference type="Gene3D" id="1.10.940.10">
    <property type="entry name" value="NusB-like"/>
    <property type="match status" value="1"/>
</dbReference>
<dbReference type="GO" id="GO:0003723">
    <property type="term" value="F:RNA binding"/>
    <property type="evidence" value="ECO:0007669"/>
    <property type="project" value="UniProtKB-UniRule"/>
</dbReference>
<keyword evidence="8 13" id="KW-0949">S-adenosyl-L-methionine</keyword>
<proteinExistence type="inferred from homology"/>
<reference evidence="15" key="1">
    <citation type="journal article" date="2015" name="PeerJ">
        <title>First genomic representation of candidate bacterial phylum KSB3 points to enhanced environmental sensing as a trigger of wastewater bulking.</title>
        <authorList>
            <person name="Sekiguchi Y."/>
            <person name="Ohashi A."/>
            <person name="Parks D.H."/>
            <person name="Yamauchi T."/>
            <person name="Tyson G.W."/>
            <person name="Hugenholtz P."/>
        </authorList>
    </citation>
    <scope>NUCLEOTIDE SEQUENCE [LARGE SCALE GENOMIC DNA]</scope>
</reference>
<evidence type="ECO:0000256" key="13">
    <source>
        <dbReference type="PROSITE-ProRule" id="PRU01023"/>
    </source>
</evidence>
<dbReference type="Pfam" id="PF01029">
    <property type="entry name" value="NusB"/>
    <property type="match status" value="1"/>
</dbReference>
<keyword evidence="5" id="KW-0698">rRNA processing</keyword>
<dbReference type="InterPro" id="IPR035926">
    <property type="entry name" value="NusB-like_sf"/>
</dbReference>
<dbReference type="EC" id="2.1.1.176" evidence="3"/>
<evidence type="ECO:0000256" key="8">
    <source>
        <dbReference type="ARBA" id="ARBA00022691"/>
    </source>
</evidence>
<dbReference type="InterPro" id="IPR004573">
    <property type="entry name" value="rRNA_ssu_MeTfrase_B"/>
</dbReference>
<evidence type="ECO:0000256" key="5">
    <source>
        <dbReference type="ARBA" id="ARBA00022552"/>
    </source>
</evidence>
<dbReference type="Proteomes" id="UP000030661">
    <property type="component" value="Unassembled WGS sequence"/>
</dbReference>
<comment type="catalytic activity">
    <reaction evidence="12">
        <text>cytidine(967) in 16S rRNA + S-adenosyl-L-methionine = 5-methylcytidine(967) in 16S rRNA + S-adenosyl-L-homocysteine + H(+)</text>
        <dbReference type="Rhea" id="RHEA:42748"/>
        <dbReference type="Rhea" id="RHEA-COMP:10219"/>
        <dbReference type="Rhea" id="RHEA-COMP:10220"/>
        <dbReference type="ChEBI" id="CHEBI:15378"/>
        <dbReference type="ChEBI" id="CHEBI:57856"/>
        <dbReference type="ChEBI" id="CHEBI:59789"/>
        <dbReference type="ChEBI" id="CHEBI:74483"/>
        <dbReference type="ChEBI" id="CHEBI:82748"/>
        <dbReference type="EC" id="2.1.1.176"/>
    </reaction>
</comment>
<feature type="active site" description="Nucleophile" evidence="13">
    <location>
        <position position="397"/>
    </location>
</feature>
<feature type="binding site" evidence="13">
    <location>
        <position position="343"/>
    </location>
    <ligand>
        <name>S-adenosyl-L-methionine</name>
        <dbReference type="ChEBI" id="CHEBI:59789"/>
    </ligand>
</feature>
<organism evidence="15">
    <name type="scientific">Vecturithrix granuli</name>
    <dbReference type="NCBI Taxonomy" id="1499967"/>
    <lineage>
        <taxon>Bacteria</taxon>
        <taxon>Candidatus Moduliflexota</taxon>
        <taxon>Candidatus Vecturitrichia</taxon>
        <taxon>Candidatus Vecturitrichales</taxon>
        <taxon>Candidatus Vecturitrichaceae</taxon>
        <taxon>Candidatus Vecturithrix</taxon>
    </lineage>
</organism>
<dbReference type="HOGENOM" id="CLU_005316_0_1_0"/>
<evidence type="ECO:0000256" key="7">
    <source>
        <dbReference type="ARBA" id="ARBA00022679"/>
    </source>
</evidence>
<dbReference type="SUPFAM" id="SSF48013">
    <property type="entry name" value="NusB-like"/>
    <property type="match status" value="1"/>
</dbReference>
<evidence type="ECO:0000256" key="2">
    <source>
        <dbReference type="ARBA" id="ARBA00004496"/>
    </source>
</evidence>
<comment type="function">
    <text evidence="1">Specifically methylates the cytosine at position 967 (m5C967) of 16S rRNA.</text>
</comment>
<dbReference type="InterPro" id="IPR029063">
    <property type="entry name" value="SAM-dependent_MTases_sf"/>
</dbReference>
<dbReference type="Pfam" id="PF01189">
    <property type="entry name" value="Methyltr_RsmB-F"/>
    <property type="match status" value="1"/>
</dbReference>
<dbReference type="Gene3D" id="3.30.70.1170">
    <property type="entry name" value="Sun protein, domain 3"/>
    <property type="match status" value="1"/>
</dbReference>
<dbReference type="PROSITE" id="PS51686">
    <property type="entry name" value="SAM_MT_RSMB_NOP"/>
    <property type="match status" value="1"/>
</dbReference>
<keyword evidence="4" id="KW-0963">Cytoplasm</keyword>
<evidence type="ECO:0000259" key="14">
    <source>
        <dbReference type="PROSITE" id="PS51686"/>
    </source>
</evidence>
<dbReference type="AlphaFoldDB" id="A0A081C729"/>
<dbReference type="InterPro" id="IPR049560">
    <property type="entry name" value="MeTrfase_RsmB-F_NOP2_cat"/>
</dbReference>
<dbReference type="PANTHER" id="PTHR22807">
    <property type="entry name" value="NOP2 YEAST -RELATED NOL1/NOP2/FMU SUN DOMAIN-CONTAINING"/>
    <property type="match status" value="1"/>
</dbReference>
<dbReference type="InterPro" id="IPR023267">
    <property type="entry name" value="RCMT"/>
</dbReference>
<evidence type="ECO:0000313" key="16">
    <source>
        <dbReference type="Proteomes" id="UP000030661"/>
    </source>
</evidence>
<evidence type="ECO:0000256" key="6">
    <source>
        <dbReference type="ARBA" id="ARBA00022603"/>
    </source>
</evidence>
<comment type="subcellular location">
    <subcellularLocation>
        <location evidence="2">Cytoplasm</location>
    </subcellularLocation>
</comment>
<dbReference type="InterPro" id="IPR001678">
    <property type="entry name" value="MeTrfase_RsmB-F_NOP2_dom"/>
</dbReference>
<evidence type="ECO:0000256" key="10">
    <source>
        <dbReference type="ARBA" id="ARBA00030399"/>
    </source>
</evidence>
<accession>A0A081C729</accession>
<evidence type="ECO:0000256" key="3">
    <source>
        <dbReference type="ARBA" id="ARBA00012140"/>
    </source>
</evidence>
<dbReference type="eggNOG" id="COG0781">
    <property type="taxonomic scope" value="Bacteria"/>
</dbReference>
<keyword evidence="7 13" id="KW-0808">Transferase</keyword>
<feature type="binding site" evidence="13">
    <location>
        <position position="292"/>
    </location>
    <ligand>
        <name>S-adenosyl-L-methionine</name>
        <dbReference type="ChEBI" id="CHEBI:59789"/>
    </ligand>
</feature>
<dbReference type="PRINTS" id="PR02008">
    <property type="entry name" value="RCMTFAMILY"/>
</dbReference>
<dbReference type="CDD" id="cd02440">
    <property type="entry name" value="AdoMet_MTases"/>
    <property type="match status" value="1"/>
</dbReference>
<dbReference type="EMBL" id="DF820473">
    <property type="protein sequence ID" value="GAK60384.1"/>
    <property type="molecule type" value="Genomic_DNA"/>
</dbReference>
<dbReference type="SUPFAM" id="SSF53335">
    <property type="entry name" value="S-adenosyl-L-methionine-dependent methyltransferases"/>
    <property type="match status" value="1"/>
</dbReference>
<dbReference type="GO" id="GO:0008649">
    <property type="term" value="F:rRNA methyltransferase activity"/>
    <property type="evidence" value="ECO:0007669"/>
    <property type="project" value="InterPro"/>
</dbReference>
<dbReference type="GO" id="GO:0005737">
    <property type="term" value="C:cytoplasm"/>
    <property type="evidence" value="ECO:0007669"/>
    <property type="project" value="UniProtKB-SubCell"/>
</dbReference>
<evidence type="ECO:0000256" key="9">
    <source>
        <dbReference type="ARBA" id="ARBA00022884"/>
    </source>
</evidence>
<protein>
    <recommendedName>
        <fullName evidence="3">16S rRNA (cytosine(967)-C(5))-methyltransferase</fullName>
        <ecNumber evidence="3">2.1.1.176</ecNumber>
    </recommendedName>
    <alternativeName>
        <fullName evidence="10">16S rRNA m5C967 methyltransferase</fullName>
    </alternativeName>
    <alternativeName>
        <fullName evidence="11">rRNA (cytosine-C(5)-)-methyltransferase RsmB</fullName>
    </alternativeName>
</protein>
<keyword evidence="9 13" id="KW-0694">RNA-binding</keyword>
<dbReference type="STRING" id="1499967.U27_00275"/>
<evidence type="ECO:0000256" key="12">
    <source>
        <dbReference type="ARBA" id="ARBA00047283"/>
    </source>
</evidence>
<evidence type="ECO:0000256" key="11">
    <source>
        <dbReference type="ARBA" id="ARBA00031088"/>
    </source>
</evidence>